<evidence type="ECO:0000313" key="2">
    <source>
        <dbReference type="EMBL" id="MTE19913.1"/>
    </source>
</evidence>
<dbReference type="PRINTS" id="PR00111">
    <property type="entry name" value="ABHYDROLASE"/>
</dbReference>
<dbReference type="AlphaFoldDB" id="A0A6G2BCX5"/>
<accession>A0A6G2BCX5</accession>
<dbReference type="InterPro" id="IPR029058">
    <property type="entry name" value="AB_hydrolase_fold"/>
</dbReference>
<dbReference type="InterPro" id="IPR000073">
    <property type="entry name" value="AB_hydrolase_1"/>
</dbReference>
<protein>
    <submittedName>
        <fullName evidence="2">Alpha/beta fold hydrolase</fullName>
    </submittedName>
</protein>
<proteinExistence type="predicted"/>
<dbReference type="Gene3D" id="3.40.50.1820">
    <property type="entry name" value="alpha/beta hydrolase"/>
    <property type="match status" value="1"/>
</dbReference>
<comment type="caution">
    <text evidence="2">The sequence shown here is derived from an EMBL/GenBank/DDBJ whole genome shotgun (WGS) entry which is preliminary data.</text>
</comment>
<dbReference type="PANTHER" id="PTHR43194:SF5">
    <property type="entry name" value="PIMELOYL-[ACYL-CARRIER PROTEIN] METHYL ESTER ESTERASE"/>
    <property type="match status" value="1"/>
</dbReference>
<dbReference type="GO" id="GO:0016787">
    <property type="term" value="F:hydrolase activity"/>
    <property type="evidence" value="ECO:0007669"/>
    <property type="project" value="UniProtKB-KW"/>
</dbReference>
<dbReference type="Pfam" id="PF00561">
    <property type="entry name" value="Abhydrolase_1"/>
    <property type="match status" value="1"/>
</dbReference>
<dbReference type="RefSeq" id="WP_162466115.1">
    <property type="nucleotide sequence ID" value="NZ_WIXO01000001.1"/>
</dbReference>
<organism evidence="2 3">
    <name type="scientific">Streptomyces taklimakanensis</name>
    <dbReference type="NCBI Taxonomy" id="2569853"/>
    <lineage>
        <taxon>Bacteria</taxon>
        <taxon>Bacillati</taxon>
        <taxon>Actinomycetota</taxon>
        <taxon>Actinomycetes</taxon>
        <taxon>Kitasatosporales</taxon>
        <taxon>Streptomycetaceae</taxon>
        <taxon>Streptomyces</taxon>
    </lineage>
</organism>
<keyword evidence="2" id="KW-0378">Hydrolase</keyword>
<evidence type="ECO:0000313" key="3">
    <source>
        <dbReference type="Proteomes" id="UP000473014"/>
    </source>
</evidence>
<dbReference type="PANTHER" id="PTHR43194">
    <property type="entry name" value="HYDROLASE ALPHA/BETA FOLD FAMILY"/>
    <property type="match status" value="1"/>
</dbReference>
<dbReference type="SUPFAM" id="SSF53474">
    <property type="entry name" value="alpha/beta-Hydrolases"/>
    <property type="match status" value="1"/>
</dbReference>
<reference evidence="2 3" key="1">
    <citation type="submission" date="2019-11" db="EMBL/GenBank/DDBJ databases">
        <authorList>
            <person name="Yuan L."/>
        </authorList>
    </citation>
    <scope>NUCLEOTIDE SEQUENCE [LARGE SCALE GENOMIC DNA]</scope>
    <source>
        <strain evidence="2 3">TRM43335</strain>
    </source>
</reference>
<sequence length="268" mass="28528">MGLVDANGTPLYVEERGAGPGEPLVLLHGGYGAGESFAPVLPELAEGRRVFLVDLQGHGRSPDADRPLRPETMADDVAALIGRLGLGRADVLGYSMGAGVALRTVIQYPAVVRRLVAVSFPARRSGWFPEVTAEMDRMDAGMAEAMRRSPLHERYERLAPRVEDWPVLVAKTAEMLGREYDWTSEVSGITAPTLLVFADADAVRPAHVAEFFALLGGGLRDGRRDHSGRPVSRLAVLPGATHHDLLSSPLLGGAVVPFLDADLPGAAG</sequence>
<keyword evidence="3" id="KW-1185">Reference proteome</keyword>
<evidence type="ECO:0000259" key="1">
    <source>
        <dbReference type="Pfam" id="PF00561"/>
    </source>
</evidence>
<dbReference type="Proteomes" id="UP000473014">
    <property type="component" value="Unassembled WGS sequence"/>
</dbReference>
<gene>
    <name evidence="2" type="ORF">F0L17_12455</name>
</gene>
<dbReference type="InterPro" id="IPR050228">
    <property type="entry name" value="Carboxylesterase_BioH"/>
</dbReference>
<name>A0A6G2BCX5_9ACTN</name>
<feature type="domain" description="AB hydrolase-1" evidence="1">
    <location>
        <begin position="23"/>
        <end position="164"/>
    </location>
</feature>
<dbReference type="EMBL" id="WIXO01000001">
    <property type="protein sequence ID" value="MTE19913.1"/>
    <property type="molecule type" value="Genomic_DNA"/>
</dbReference>